<reference evidence="3" key="1">
    <citation type="submission" date="2016-06" db="UniProtKB">
        <authorList>
            <consortium name="WormBaseParasite"/>
        </authorList>
    </citation>
    <scope>IDENTIFICATION</scope>
</reference>
<gene>
    <name evidence="1" type="ORF">SCUD_LOCUS14220</name>
</gene>
<dbReference type="Proteomes" id="UP000279833">
    <property type="component" value="Unassembled WGS sequence"/>
</dbReference>
<evidence type="ECO:0000313" key="1">
    <source>
        <dbReference type="EMBL" id="VDP55740.1"/>
    </source>
</evidence>
<sequence>MNGTRADLIDEIPKCAYTGCALIGTRVYVTEGFDGDCALKSTLCYDFEIESGYKFLITSKVTKHFTTTLLGMDNSCDMYTVRAKVSCLSAIYGVWQNDQTII</sequence>
<organism evidence="3">
    <name type="scientific">Schistosoma curassoni</name>
    <dbReference type="NCBI Taxonomy" id="6186"/>
    <lineage>
        <taxon>Eukaryota</taxon>
        <taxon>Metazoa</taxon>
        <taxon>Spiralia</taxon>
        <taxon>Lophotrochozoa</taxon>
        <taxon>Platyhelminthes</taxon>
        <taxon>Trematoda</taxon>
        <taxon>Digenea</taxon>
        <taxon>Strigeidida</taxon>
        <taxon>Schistosomatoidea</taxon>
        <taxon>Schistosomatidae</taxon>
        <taxon>Schistosoma</taxon>
    </lineage>
</organism>
<evidence type="ECO:0000313" key="3">
    <source>
        <dbReference type="WBParaSite" id="SCUD_0001422301-mRNA-1"/>
    </source>
</evidence>
<evidence type="ECO:0000313" key="2">
    <source>
        <dbReference type="Proteomes" id="UP000279833"/>
    </source>
</evidence>
<dbReference type="WBParaSite" id="SCUD_0001422301-mRNA-1">
    <property type="protein sequence ID" value="SCUD_0001422301-mRNA-1"/>
    <property type="gene ID" value="SCUD_0001422301"/>
</dbReference>
<accession>A0A183KGS1</accession>
<name>A0A183KGS1_9TREM</name>
<dbReference type="AlphaFoldDB" id="A0A183KGS1"/>
<dbReference type="STRING" id="6186.A0A183KGS1"/>
<protein>
    <submittedName>
        <fullName evidence="1 3">Uncharacterized protein</fullName>
    </submittedName>
</protein>
<dbReference type="EMBL" id="UZAK01036526">
    <property type="protein sequence ID" value="VDP55740.1"/>
    <property type="molecule type" value="Genomic_DNA"/>
</dbReference>
<proteinExistence type="predicted"/>
<keyword evidence="2" id="KW-1185">Reference proteome</keyword>
<reference evidence="1 2" key="2">
    <citation type="submission" date="2018-11" db="EMBL/GenBank/DDBJ databases">
        <authorList>
            <consortium name="Pathogen Informatics"/>
        </authorList>
    </citation>
    <scope>NUCLEOTIDE SEQUENCE [LARGE SCALE GENOMIC DNA]</scope>
    <source>
        <strain evidence="1">Dakar</strain>
        <strain evidence="2">Dakar, Senegal</strain>
    </source>
</reference>